<dbReference type="GO" id="GO:0051082">
    <property type="term" value="F:unfolded protein binding"/>
    <property type="evidence" value="ECO:0007669"/>
    <property type="project" value="TreeGrafter"/>
</dbReference>
<dbReference type="PROSITE" id="PS00109">
    <property type="entry name" value="PROTEIN_KINASE_TYR"/>
    <property type="match status" value="1"/>
</dbReference>
<reference evidence="2" key="3">
    <citation type="submission" date="2025-09" db="UniProtKB">
        <authorList>
            <consortium name="Ensembl"/>
        </authorList>
    </citation>
    <scope>IDENTIFICATION</scope>
</reference>
<dbReference type="GO" id="GO:1990604">
    <property type="term" value="C:IRE1-TRAF2-ASK1 complex"/>
    <property type="evidence" value="ECO:0007669"/>
    <property type="project" value="TreeGrafter"/>
</dbReference>
<evidence type="ECO:0000313" key="2">
    <source>
        <dbReference type="Ensembl" id="ENSPFOP00000023305.1"/>
    </source>
</evidence>
<dbReference type="InterPro" id="IPR008266">
    <property type="entry name" value="Tyr_kinase_AS"/>
</dbReference>
<dbReference type="Ensembl" id="ENSPFOT00000023989.1">
    <property type="protein sequence ID" value="ENSPFOP00000023305.1"/>
    <property type="gene ID" value="ENSPFOG00000021790.1"/>
</dbReference>
<dbReference type="InterPro" id="IPR000719">
    <property type="entry name" value="Prot_kinase_dom"/>
</dbReference>
<protein>
    <recommendedName>
        <fullName evidence="1">Protein kinase domain-containing protein</fullName>
    </recommendedName>
</protein>
<dbReference type="PANTHER" id="PTHR13954">
    <property type="entry name" value="IRE1-RELATED"/>
    <property type="match status" value="1"/>
</dbReference>
<feature type="domain" description="Protein kinase" evidence="1">
    <location>
        <begin position="1"/>
        <end position="225"/>
    </location>
</feature>
<dbReference type="EMBL" id="AYCK01014863">
    <property type="status" value="NOT_ANNOTATED_CDS"/>
    <property type="molecule type" value="Genomic_DNA"/>
</dbReference>
<name>A0A096LVW4_POEFO</name>
<dbReference type="PROSITE" id="PS50011">
    <property type="entry name" value="PROTEIN_KINASE_DOM"/>
    <property type="match status" value="1"/>
</dbReference>
<accession>A0A096LVW4</accession>
<evidence type="ECO:0000259" key="1">
    <source>
        <dbReference type="PROSITE" id="PS50011"/>
    </source>
</evidence>
<dbReference type="GO" id="GO:0005524">
    <property type="term" value="F:ATP binding"/>
    <property type="evidence" value="ECO:0007669"/>
    <property type="project" value="InterPro"/>
</dbReference>
<organism evidence="2 3">
    <name type="scientific">Poecilia formosa</name>
    <name type="common">Amazon molly</name>
    <name type="synonym">Limia formosa</name>
    <dbReference type="NCBI Taxonomy" id="48698"/>
    <lineage>
        <taxon>Eukaryota</taxon>
        <taxon>Metazoa</taxon>
        <taxon>Chordata</taxon>
        <taxon>Craniata</taxon>
        <taxon>Vertebrata</taxon>
        <taxon>Euteleostomi</taxon>
        <taxon>Actinopterygii</taxon>
        <taxon>Neopterygii</taxon>
        <taxon>Teleostei</taxon>
        <taxon>Neoteleostei</taxon>
        <taxon>Acanthomorphata</taxon>
        <taxon>Ovalentaria</taxon>
        <taxon>Atherinomorphae</taxon>
        <taxon>Cyprinodontiformes</taxon>
        <taxon>Poeciliidae</taxon>
        <taxon>Poeciliinae</taxon>
        <taxon>Poecilia</taxon>
    </lineage>
</organism>
<dbReference type="GO" id="GO:0036498">
    <property type="term" value="P:IRE1-mediated unfolded protein response"/>
    <property type="evidence" value="ECO:0007669"/>
    <property type="project" value="TreeGrafter"/>
</dbReference>
<dbReference type="Pfam" id="PF00069">
    <property type="entry name" value="Pkinase"/>
    <property type="match status" value="1"/>
</dbReference>
<evidence type="ECO:0000313" key="3">
    <source>
        <dbReference type="Proteomes" id="UP000028760"/>
    </source>
</evidence>
<dbReference type="Proteomes" id="UP000028760">
    <property type="component" value="Unassembled WGS sequence"/>
</dbReference>
<dbReference type="SUPFAM" id="SSF56112">
    <property type="entry name" value="Protein kinase-like (PK-like)"/>
    <property type="match status" value="1"/>
</dbReference>
<dbReference type="InterPro" id="IPR045133">
    <property type="entry name" value="IRE1/2-like"/>
</dbReference>
<dbReference type="GO" id="GO:0004521">
    <property type="term" value="F:RNA endonuclease activity"/>
    <property type="evidence" value="ECO:0007669"/>
    <property type="project" value="InterPro"/>
</dbReference>
<dbReference type="Gene3D" id="1.10.510.10">
    <property type="entry name" value="Transferase(Phosphotransferase) domain 1"/>
    <property type="match status" value="1"/>
</dbReference>
<reference evidence="3" key="1">
    <citation type="submission" date="2013-10" db="EMBL/GenBank/DDBJ databases">
        <authorList>
            <person name="Schartl M."/>
            <person name="Warren W."/>
        </authorList>
    </citation>
    <scope>NUCLEOTIDE SEQUENCE [LARGE SCALE GENOMIC DNA]</scope>
    <source>
        <strain evidence="3">female</strain>
    </source>
</reference>
<sequence>RWKSSLENLKSESANFLCSDRLKTKHLLQPLTVIEDTYLAYLVLPLCEYNLKDLIENKDFPERQNLTEQWRLGICEELLLGLQELHSHGMLHGDLRPENILFGKGNLMDFGASRNLDPADTASFSLTGGTLSWASYEDVGVIKSKYKKESDIQVAGCLMHYILTDGQHPFQTTTPYFSDPIGLTLNIRMANFTLQCEERWSGLKDIITRMLSRSLEERPTIEESL</sequence>
<proteinExistence type="predicted"/>
<dbReference type="STRING" id="48698.ENSPFOP00000023305"/>
<dbReference type="PANTHER" id="PTHR13954:SF28">
    <property type="match status" value="1"/>
</dbReference>
<reference evidence="2" key="2">
    <citation type="submission" date="2025-08" db="UniProtKB">
        <authorList>
            <consortium name="Ensembl"/>
        </authorList>
    </citation>
    <scope>IDENTIFICATION</scope>
</reference>
<keyword evidence="3" id="KW-1185">Reference proteome</keyword>
<dbReference type="eggNOG" id="KOG1027">
    <property type="taxonomic scope" value="Eukaryota"/>
</dbReference>
<dbReference type="InterPro" id="IPR011009">
    <property type="entry name" value="Kinase-like_dom_sf"/>
</dbReference>
<dbReference type="GO" id="GO:0070059">
    <property type="term" value="P:intrinsic apoptotic signaling pathway in response to endoplasmic reticulum stress"/>
    <property type="evidence" value="ECO:0007669"/>
    <property type="project" value="TreeGrafter"/>
</dbReference>
<dbReference type="GeneTree" id="ENSGT00940000173086"/>
<dbReference type="AlphaFoldDB" id="A0A096LVW4"/>
<dbReference type="GO" id="GO:0004674">
    <property type="term" value="F:protein serine/threonine kinase activity"/>
    <property type="evidence" value="ECO:0007669"/>
    <property type="project" value="InterPro"/>
</dbReference>